<evidence type="ECO:0000259" key="2">
    <source>
        <dbReference type="PROSITE" id="PS50304"/>
    </source>
</evidence>
<feature type="compositionally biased region" description="Low complexity" evidence="1">
    <location>
        <begin position="372"/>
        <end position="383"/>
    </location>
</feature>
<dbReference type="GO" id="GO:0005737">
    <property type="term" value="C:cytoplasm"/>
    <property type="evidence" value="ECO:0007669"/>
    <property type="project" value="UniProtKB-ARBA"/>
</dbReference>
<keyword evidence="3" id="KW-1185">Reference proteome</keyword>
<dbReference type="AlphaFoldDB" id="A0A6P9A128"/>
<protein>
    <submittedName>
        <fullName evidence="4">Uncharacterized protein LOC117651257 isoform X1</fullName>
    </submittedName>
</protein>
<dbReference type="Proteomes" id="UP000515158">
    <property type="component" value="Unplaced"/>
</dbReference>
<sequence>MMESSDIPLWPAKHSNGPRRMCFLSGEARWYLWLQEGNKQAITSLRRDLLLLHQNGDLQLFRTNIPSGTYIAALHDGRMIRGRICPTQNTTDCLRYVTAIDVDDGIKLNLPLSQVRALPPEMKLLPCQAVRVDIGLDCIEQFDWPEQLNNMLMKAIGKALIFVDIKSKRPGSIPTIDADVTIVNPSTGQSISIQKWLIDCFSQHLDLCGLERFKPFPVGMSADLMVNNMPMFQQPVFGLGMPGSPSVPSGLPSILPSSGIPSGMPLGMPPSFPLPMPPPQAGPPLIMTHGMPYGMPPRLPMSLPPTGGRMPPLMSQCPQPSPNIFPTPTPPGSTISATLMSFSVTQPARPVRSAPPPPHNSMPFKDSIQRQTSSNNSSTGLSASSSLIFESDSSFTCDSDCPPHSESSVGIDLNESFTSSSSLSGPNPYALPFFPKDQTPSEMTQSGKVVKLEGCPKNHNSPRRGASGATKGEERIVGGMSSCLSAETAPRGAVKLDQRHEHEGSSSGLSAEAAPFVPKVLIKNTDTATKPDPEPNLNCSAGRKDKSAQEPHASPAKTLKPAIASRHSKSPSLNDGQTPSPLLPLNSDEIRKPGPLQQFPKGKEVQLKQILRDWKIGQVVPAFMARVWNPSCFEVNVIDDFSGLLSKLQTEMDAYYKCGKNKMNMSSKQQARDLCGDFCACYDADEDLWFRAQVNEWFMDDSVTPLKVWAVDYGGYSQVDLGSVQPLSTELACTAPVLVTLCSMKNVISRLDYDIWPEVHLNRVKELMPEDNQLFLRIDGPKSQDDIWPVSVFKDPDCSLQSINEILVAEGCAYYVGMAKESSDVSLTSIYEDAENPMAEAYELGANNYDIDDEDACVAVSGRKPTEETGICWFFQRNGYCYKKFCDLRHERLDPDGHSIAKEQIHHDSFEKLTDNVLSPGSQVKLTITRILTVNHFIATISTKGTKLRSRETLKSVIENLNTTHMKRQLKTFTEFPADGEIVLYKDTTNGTFYRGRIICADMVADEYYKVLNVDTGYKFKIPLKDLRKVDPAFLHHPFQAMECWLADVAPTQSDREWTKSCNAVFADLVQNQKLLATVVRSAPWGIEVNLINKDGQDLAAILKEMNIVKSCPRRHLPLDLSHRFPG</sequence>
<name>A0A6P9A128_THRPL</name>
<dbReference type="OrthoDB" id="10052065at2759"/>
<feature type="region of interest" description="Disordered" evidence="1">
    <location>
        <begin position="395"/>
        <end position="424"/>
    </location>
</feature>
<feature type="region of interest" description="Disordered" evidence="1">
    <location>
        <begin position="525"/>
        <end position="601"/>
    </location>
</feature>
<dbReference type="PROSITE" id="PS50304">
    <property type="entry name" value="TUDOR"/>
    <property type="match status" value="1"/>
</dbReference>
<feature type="domain" description="Tudor" evidence="2">
    <location>
        <begin position="672"/>
        <end position="734"/>
    </location>
</feature>
<dbReference type="InterPro" id="IPR002999">
    <property type="entry name" value="Tudor"/>
</dbReference>
<gene>
    <name evidence="4" type="primary">LOC117651257</name>
</gene>
<dbReference type="Gene3D" id="2.30.30.140">
    <property type="match status" value="1"/>
</dbReference>
<dbReference type="PANTHER" id="PTHR16442:SF1">
    <property type="entry name" value="RING FINGER PROTEIN 17"/>
    <property type="match status" value="1"/>
</dbReference>
<dbReference type="SUPFAM" id="SSF63748">
    <property type="entry name" value="Tudor/PWWP/MBT"/>
    <property type="match status" value="3"/>
</dbReference>
<dbReference type="KEGG" id="tpal:117651257"/>
<dbReference type="InParanoid" id="A0A6P9A128"/>
<feature type="region of interest" description="Disordered" evidence="1">
    <location>
        <begin position="345"/>
        <end position="383"/>
    </location>
</feature>
<dbReference type="RefSeq" id="XP_034250989.1">
    <property type="nucleotide sequence ID" value="XM_034395098.1"/>
</dbReference>
<dbReference type="PANTHER" id="PTHR16442">
    <property type="entry name" value="RING FINGER PROTEIN 17"/>
    <property type="match status" value="1"/>
</dbReference>
<evidence type="ECO:0000256" key="1">
    <source>
        <dbReference type="SAM" id="MobiDB-lite"/>
    </source>
</evidence>
<dbReference type="InterPro" id="IPR035437">
    <property type="entry name" value="SNase_OB-fold_sf"/>
</dbReference>
<organism evidence="4">
    <name type="scientific">Thrips palmi</name>
    <name type="common">Melon thrips</name>
    <dbReference type="NCBI Taxonomy" id="161013"/>
    <lineage>
        <taxon>Eukaryota</taxon>
        <taxon>Metazoa</taxon>
        <taxon>Ecdysozoa</taxon>
        <taxon>Arthropoda</taxon>
        <taxon>Hexapoda</taxon>
        <taxon>Insecta</taxon>
        <taxon>Pterygota</taxon>
        <taxon>Neoptera</taxon>
        <taxon>Paraneoptera</taxon>
        <taxon>Thysanoptera</taxon>
        <taxon>Terebrantia</taxon>
        <taxon>Thripoidea</taxon>
        <taxon>Thripidae</taxon>
        <taxon>Thrips</taxon>
    </lineage>
</organism>
<reference evidence="4" key="1">
    <citation type="submission" date="2025-08" db="UniProtKB">
        <authorList>
            <consortium name="RefSeq"/>
        </authorList>
    </citation>
    <scope>IDENTIFICATION</scope>
    <source>
        <tissue evidence="4">Total insect</tissue>
    </source>
</reference>
<accession>A0A6P9A128</accession>
<dbReference type="Pfam" id="PF00567">
    <property type="entry name" value="TUDOR"/>
    <property type="match status" value="3"/>
</dbReference>
<evidence type="ECO:0000313" key="4">
    <source>
        <dbReference type="RefSeq" id="XP_034250989.1"/>
    </source>
</evidence>
<dbReference type="Gene3D" id="2.40.50.90">
    <property type="match status" value="2"/>
</dbReference>
<dbReference type="GeneID" id="117651257"/>
<evidence type="ECO:0000313" key="3">
    <source>
        <dbReference type="Proteomes" id="UP000515158"/>
    </source>
</evidence>
<proteinExistence type="predicted"/>
<dbReference type="CDD" id="cd20379">
    <property type="entry name" value="Tudor_dTUD-like"/>
    <property type="match status" value="1"/>
</dbReference>
<feature type="compositionally biased region" description="Polar residues" evidence="1">
    <location>
        <begin position="570"/>
        <end position="580"/>
    </location>
</feature>
<feature type="region of interest" description="Disordered" evidence="1">
    <location>
        <begin position="452"/>
        <end position="474"/>
    </location>
</feature>